<proteinExistence type="predicted"/>
<evidence type="ECO:0000313" key="11">
    <source>
        <dbReference type="Proteomes" id="UP000184295"/>
    </source>
</evidence>
<dbReference type="SMART" id="SM00944">
    <property type="entry name" value="Pro-kuma_activ"/>
    <property type="match status" value="1"/>
</dbReference>
<dbReference type="InterPro" id="IPR050819">
    <property type="entry name" value="Tripeptidyl-peptidase_I"/>
</dbReference>
<keyword evidence="4" id="KW-0378">Hydrolase</keyword>
<evidence type="ECO:0000256" key="7">
    <source>
        <dbReference type="ARBA" id="ARBA00023145"/>
    </source>
</evidence>
<sequence length="609" mass="65520">MSASVAPDKRLVRVRPQVTLVIVVVASLVLGSVSALLLNHYRQDRLAASVTHHNVDAYLILSSANETGLIHFDASVSTPGSANFGRFLTTAQFADRFGASESDIGMLRNYFSSYRMSTERPWANRLVMEVKGSVPEASKALGVSFHEVRVGSLGQYPEADQLPALPPKIQGAVVAVVGLFPNGNIPSVKNQITENKTYQLVRYRRSTAKGFPAKASMIRSNHTTGSVKGCAAAQLQAYQQGAYLPNQISALYQMTPFYRLQDYGQNVVAAFPEFTNPQAPDSAFVSSVKDYLKCFSISPRSISYYQVAGGSANHSTNNLEEASLDVENFLSLAPKARAIIYSSTQANSDLMFMQMVAQDRADLIVSSWGSCEADTFSPDVQAENLAFLEAAAQGQSVMSAAGDDGSADCWSSGHNTSLSVDDPASQPYVTGVGGVQYNGPLASTPPSVWNDPNYSGGTGGGVSTLWPTPTYQSQIYHNDQEAVSNCAIQLGCRLVPDVSTLGEGFLVHTPTYGWDVIGGTSGSTPIFASGVALMQSYIGHRLGFLNPFLYKAYQDSTATFTDVQRGNNDYHHVNDGLYKAIKGYDVASGLGTPRFFALASSYLRFDPSR</sequence>
<dbReference type="PROSITE" id="PS51695">
    <property type="entry name" value="SEDOLISIN"/>
    <property type="match status" value="1"/>
</dbReference>
<dbReference type="InterPro" id="IPR036852">
    <property type="entry name" value="Peptidase_S8/S53_dom_sf"/>
</dbReference>
<evidence type="ECO:0000259" key="9">
    <source>
        <dbReference type="PROSITE" id="PS51695"/>
    </source>
</evidence>
<evidence type="ECO:0000256" key="4">
    <source>
        <dbReference type="ARBA" id="ARBA00022801"/>
    </source>
</evidence>
<protein>
    <submittedName>
        <fullName evidence="10">Subtilase family protein</fullName>
    </submittedName>
</protein>
<evidence type="ECO:0000256" key="1">
    <source>
        <dbReference type="ARBA" id="ARBA00001913"/>
    </source>
</evidence>
<evidence type="ECO:0000256" key="3">
    <source>
        <dbReference type="ARBA" id="ARBA00022723"/>
    </source>
</evidence>
<dbReference type="GO" id="GO:0004252">
    <property type="term" value="F:serine-type endopeptidase activity"/>
    <property type="evidence" value="ECO:0007669"/>
    <property type="project" value="InterPro"/>
</dbReference>
<evidence type="ECO:0000256" key="6">
    <source>
        <dbReference type="ARBA" id="ARBA00022837"/>
    </source>
</evidence>
<reference evidence="11" key="1">
    <citation type="submission" date="2016-11" db="EMBL/GenBank/DDBJ databases">
        <authorList>
            <person name="Varghese N."/>
            <person name="Submissions S."/>
        </authorList>
    </citation>
    <scope>NUCLEOTIDE SEQUENCE [LARGE SCALE GENOMIC DNA]</scope>
    <source>
        <strain evidence="11">DSM 19514</strain>
    </source>
</reference>
<gene>
    <name evidence="10" type="ORF">SAMN02745225_01706</name>
</gene>
<keyword evidence="11" id="KW-1185">Reference proteome</keyword>
<dbReference type="CDD" id="cd11377">
    <property type="entry name" value="Pro-peptidase_S53"/>
    <property type="match status" value="1"/>
</dbReference>
<feature type="domain" description="Peptidase S53" evidence="9">
    <location>
        <begin position="242"/>
        <end position="605"/>
    </location>
</feature>
<feature type="transmembrane region" description="Helical" evidence="8">
    <location>
        <begin position="20"/>
        <end position="38"/>
    </location>
</feature>
<dbReference type="EMBL" id="FQUL01000026">
    <property type="protein sequence ID" value="SHE81778.1"/>
    <property type="molecule type" value="Genomic_DNA"/>
</dbReference>
<evidence type="ECO:0000256" key="2">
    <source>
        <dbReference type="ARBA" id="ARBA00022670"/>
    </source>
</evidence>
<dbReference type="RefSeq" id="WP_072791329.1">
    <property type="nucleotide sequence ID" value="NZ_FQUL01000026.1"/>
</dbReference>
<dbReference type="Gene3D" id="3.40.50.200">
    <property type="entry name" value="Peptidase S8/S53 domain"/>
    <property type="match status" value="1"/>
</dbReference>
<keyword evidence="8" id="KW-0472">Membrane</keyword>
<keyword evidence="5" id="KW-0720">Serine protease</keyword>
<keyword evidence="7" id="KW-0865">Zymogen</keyword>
<keyword evidence="8" id="KW-1133">Transmembrane helix</keyword>
<dbReference type="CDD" id="cd04056">
    <property type="entry name" value="Peptidases_S53"/>
    <property type="match status" value="1"/>
</dbReference>
<dbReference type="SUPFAM" id="SSF52743">
    <property type="entry name" value="Subtilisin-like"/>
    <property type="match status" value="1"/>
</dbReference>
<dbReference type="InterPro" id="IPR030400">
    <property type="entry name" value="Sedolisin_dom"/>
</dbReference>
<dbReference type="SUPFAM" id="SSF54897">
    <property type="entry name" value="Protease propeptides/inhibitors"/>
    <property type="match status" value="1"/>
</dbReference>
<dbReference type="GO" id="GO:0046872">
    <property type="term" value="F:metal ion binding"/>
    <property type="evidence" value="ECO:0007669"/>
    <property type="project" value="UniProtKB-KW"/>
</dbReference>
<comment type="cofactor">
    <cofactor evidence="1">
        <name>Ca(2+)</name>
        <dbReference type="ChEBI" id="CHEBI:29108"/>
    </cofactor>
</comment>
<dbReference type="Proteomes" id="UP000184295">
    <property type="component" value="Unassembled WGS sequence"/>
</dbReference>
<dbReference type="PANTHER" id="PTHR14218:SF15">
    <property type="entry name" value="TRIPEPTIDYL-PEPTIDASE 1"/>
    <property type="match status" value="1"/>
</dbReference>
<dbReference type="GO" id="GO:0006508">
    <property type="term" value="P:proteolysis"/>
    <property type="evidence" value="ECO:0007669"/>
    <property type="project" value="UniProtKB-KW"/>
</dbReference>
<evidence type="ECO:0000256" key="8">
    <source>
        <dbReference type="SAM" id="Phobius"/>
    </source>
</evidence>
<keyword evidence="2" id="KW-0645">Protease</keyword>
<dbReference type="InterPro" id="IPR000209">
    <property type="entry name" value="Peptidase_S8/S53_dom"/>
</dbReference>
<evidence type="ECO:0000313" key="10">
    <source>
        <dbReference type="EMBL" id="SHE81778.1"/>
    </source>
</evidence>
<evidence type="ECO:0000256" key="5">
    <source>
        <dbReference type="ARBA" id="ARBA00022825"/>
    </source>
</evidence>
<dbReference type="AlphaFoldDB" id="A0A1M4WKM3"/>
<name>A0A1M4WKM3_9ACTN</name>
<dbReference type="PANTHER" id="PTHR14218">
    <property type="entry name" value="PROTEASE S8 TRIPEPTIDYL PEPTIDASE I CLN2"/>
    <property type="match status" value="1"/>
</dbReference>
<keyword evidence="8" id="KW-0812">Transmembrane</keyword>
<keyword evidence="6" id="KW-0106">Calcium</keyword>
<dbReference type="GO" id="GO:0008240">
    <property type="term" value="F:tripeptidyl-peptidase activity"/>
    <property type="evidence" value="ECO:0007669"/>
    <property type="project" value="TreeGrafter"/>
</dbReference>
<dbReference type="InterPro" id="IPR015366">
    <property type="entry name" value="S53_propep"/>
</dbReference>
<organism evidence="10 11">
    <name type="scientific">Ferrithrix thermotolerans DSM 19514</name>
    <dbReference type="NCBI Taxonomy" id="1121881"/>
    <lineage>
        <taxon>Bacteria</taxon>
        <taxon>Bacillati</taxon>
        <taxon>Actinomycetota</taxon>
        <taxon>Acidimicrobiia</taxon>
        <taxon>Acidimicrobiales</taxon>
        <taxon>Acidimicrobiaceae</taxon>
        <taxon>Ferrithrix</taxon>
    </lineage>
</organism>
<accession>A0A1M4WKM3</accession>
<dbReference type="Pfam" id="PF09286">
    <property type="entry name" value="Pro-kuma_activ"/>
    <property type="match status" value="1"/>
</dbReference>
<dbReference type="Pfam" id="PF00082">
    <property type="entry name" value="Peptidase_S8"/>
    <property type="match status" value="1"/>
</dbReference>
<keyword evidence="3" id="KW-0479">Metal-binding</keyword>
<dbReference type="STRING" id="1121881.SAMN02745225_01706"/>